<evidence type="ECO:0000256" key="1">
    <source>
        <dbReference type="SAM" id="Phobius"/>
    </source>
</evidence>
<feature type="transmembrane region" description="Helical" evidence="1">
    <location>
        <begin position="39"/>
        <end position="62"/>
    </location>
</feature>
<dbReference type="AlphaFoldDB" id="A0A1G9GRY7"/>
<reference evidence="3" key="1">
    <citation type="submission" date="2016-10" db="EMBL/GenBank/DDBJ databases">
        <authorList>
            <person name="Varghese N."/>
            <person name="Submissions S."/>
        </authorList>
    </citation>
    <scope>NUCLEOTIDE SEQUENCE [LARGE SCALE GENOMIC DNA]</scope>
    <source>
        <strain evidence="3">CGMCC 1.7655</strain>
    </source>
</reference>
<evidence type="ECO:0000313" key="2">
    <source>
        <dbReference type="EMBL" id="SDL03449.1"/>
    </source>
</evidence>
<organism evidence="2 3">
    <name type="scientific">Paracoccus chinensis</name>
    <dbReference type="NCBI Taxonomy" id="525640"/>
    <lineage>
        <taxon>Bacteria</taxon>
        <taxon>Pseudomonadati</taxon>
        <taxon>Pseudomonadota</taxon>
        <taxon>Alphaproteobacteria</taxon>
        <taxon>Rhodobacterales</taxon>
        <taxon>Paracoccaceae</taxon>
        <taxon>Paracoccus</taxon>
    </lineage>
</organism>
<keyword evidence="1" id="KW-0472">Membrane</keyword>
<evidence type="ECO:0000313" key="3">
    <source>
        <dbReference type="Proteomes" id="UP000199555"/>
    </source>
</evidence>
<dbReference type="RefSeq" id="WP_090754372.1">
    <property type="nucleotide sequence ID" value="NZ_FNGE01000005.1"/>
</dbReference>
<feature type="transmembrane region" description="Helical" evidence="1">
    <location>
        <begin position="12"/>
        <end position="33"/>
    </location>
</feature>
<keyword evidence="3" id="KW-1185">Reference proteome</keyword>
<name>A0A1G9GRY7_9RHOB</name>
<dbReference type="STRING" id="525640.SAMN04487971_105189"/>
<protein>
    <submittedName>
        <fullName evidence="2">Uncharacterized protein</fullName>
    </submittedName>
</protein>
<dbReference type="Proteomes" id="UP000199555">
    <property type="component" value="Unassembled WGS sequence"/>
</dbReference>
<keyword evidence="1" id="KW-0812">Transmembrane</keyword>
<proteinExistence type="predicted"/>
<keyword evidence="1" id="KW-1133">Transmembrane helix</keyword>
<accession>A0A1G9GRY7</accession>
<dbReference type="EMBL" id="FNGE01000005">
    <property type="protein sequence ID" value="SDL03449.1"/>
    <property type="molecule type" value="Genomic_DNA"/>
</dbReference>
<gene>
    <name evidence="2" type="ORF">SAMN04487971_105189</name>
</gene>
<sequence length="85" mass="9401">MRDFFIDCAERLLVWFTVLALLAVAVAGIGAMLQPFGSFWQGLAILVGGGLYVVLMAGLMFVASGIYRNTQETNDLLSRYPDRRI</sequence>
<dbReference type="OrthoDB" id="7871282at2"/>